<evidence type="ECO:0000256" key="1">
    <source>
        <dbReference type="SAM" id="MobiDB-lite"/>
    </source>
</evidence>
<gene>
    <name evidence="2" type="ORF">L5G33_16465</name>
</gene>
<dbReference type="EMBL" id="JAKKOR010000012">
    <property type="protein sequence ID" value="MCF8590049.1"/>
    <property type="molecule type" value="Genomic_DNA"/>
</dbReference>
<evidence type="ECO:0000313" key="3">
    <source>
        <dbReference type="Proteomes" id="UP001200110"/>
    </source>
</evidence>
<protein>
    <submittedName>
        <fullName evidence="2">Uncharacterized protein</fullName>
    </submittedName>
</protein>
<proteinExistence type="predicted"/>
<organism evidence="2 3">
    <name type="scientific">Gordonia liuliyuniae</name>
    <dbReference type="NCBI Taxonomy" id="2911517"/>
    <lineage>
        <taxon>Bacteria</taxon>
        <taxon>Bacillati</taxon>
        <taxon>Actinomycetota</taxon>
        <taxon>Actinomycetes</taxon>
        <taxon>Mycobacteriales</taxon>
        <taxon>Gordoniaceae</taxon>
        <taxon>Gordonia</taxon>
    </lineage>
</organism>
<dbReference type="Proteomes" id="UP001200110">
    <property type="component" value="Unassembled WGS sequence"/>
</dbReference>
<dbReference type="RefSeq" id="WP_236999247.1">
    <property type="nucleotide sequence ID" value="NZ_JAKKOR010000012.1"/>
</dbReference>
<accession>A0ABS9IWW7</accession>
<name>A0ABS9IWW7_9ACTN</name>
<keyword evidence="3" id="KW-1185">Reference proteome</keyword>
<feature type="region of interest" description="Disordered" evidence="1">
    <location>
        <begin position="36"/>
        <end position="68"/>
    </location>
</feature>
<evidence type="ECO:0000313" key="2">
    <source>
        <dbReference type="EMBL" id="MCF8590049.1"/>
    </source>
</evidence>
<sequence length="68" mass="7465">MRALLAEFQELSPSADGYAEAVTALRVSRDAMAAPPIRSRVPRGAAGRSRRMTTGPVHIRDEDEQWAD</sequence>
<reference evidence="2 3" key="1">
    <citation type="submission" date="2022-01" db="EMBL/GenBank/DDBJ databases">
        <authorList>
            <person name="Huang Y."/>
        </authorList>
    </citation>
    <scope>NUCLEOTIDE SEQUENCE [LARGE SCALE GENOMIC DNA]</scope>
    <source>
        <strain evidence="2 3">HY366</strain>
    </source>
</reference>
<comment type="caution">
    <text evidence="2">The sequence shown here is derived from an EMBL/GenBank/DDBJ whole genome shotgun (WGS) entry which is preliminary data.</text>
</comment>